<keyword evidence="3" id="KW-1185">Reference proteome</keyword>
<name>A0A7N0U8C3_KALFE</name>
<accession>A0A7N0U8C3</accession>
<evidence type="ECO:0000256" key="1">
    <source>
        <dbReference type="SAM" id="MobiDB-lite"/>
    </source>
</evidence>
<evidence type="ECO:0000313" key="2">
    <source>
        <dbReference type="EnsemblPlants" id="Kaladp0058s0262.1.v1.1"/>
    </source>
</evidence>
<dbReference type="Gramene" id="Kaladp0058s0262.1.v1.1">
    <property type="protein sequence ID" value="Kaladp0058s0262.1.v1.1"/>
    <property type="gene ID" value="Kaladp0058s0262.v1.1"/>
</dbReference>
<feature type="region of interest" description="Disordered" evidence="1">
    <location>
        <begin position="82"/>
        <end position="125"/>
    </location>
</feature>
<feature type="region of interest" description="Disordered" evidence="1">
    <location>
        <begin position="1"/>
        <end position="21"/>
    </location>
</feature>
<dbReference type="AlphaFoldDB" id="A0A7N0U8C3"/>
<dbReference type="Proteomes" id="UP000594263">
    <property type="component" value="Unplaced"/>
</dbReference>
<protein>
    <submittedName>
        <fullName evidence="2">Uncharacterized protein</fullName>
    </submittedName>
</protein>
<proteinExistence type="predicted"/>
<evidence type="ECO:0000313" key="3">
    <source>
        <dbReference type="Proteomes" id="UP000594263"/>
    </source>
</evidence>
<reference evidence="2" key="1">
    <citation type="submission" date="2021-01" db="UniProtKB">
        <authorList>
            <consortium name="EnsemblPlants"/>
        </authorList>
    </citation>
    <scope>IDENTIFICATION</scope>
</reference>
<sequence>MRGDDTRVTTKQRIDKRSKQRDRGICCCWLIVRSLSPQTAPPRAVANLNAESPPETLNGCLHLSLSCLVSSITEAFANKNNTSQLQEADVASTRTAVDMPQPQQQEKGGDVKKKKKNVPASPSSG</sequence>
<dbReference type="EnsemblPlants" id="Kaladp0058s0262.1.v1.1">
    <property type="protein sequence ID" value="Kaladp0058s0262.1.v1.1"/>
    <property type="gene ID" value="Kaladp0058s0262.v1.1"/>
</dbReference>
<organism evidence="2 3">
    <name type="scientific">Kalanchoe fedtschenkoi</name>
    <name type="common">Lavender scallops</name>
    <name type="synonym">South American air plant</name>
    <dbReference type="NCBI Taxonomy" id="63787"/>
    <lineage>
        <taxon>Eukaryota</taxon>
        <taxon>Viridiplantae</taxon>
        <taxon>Streptophyta</taxon>
        <taxon>Embryophyta</taxon>
        <taxon>Tracheophyta</taxon>
        <taxon>Spermatophyta</taxon>
        <taxon>Magnoliopsida</taxon>
        <taxon>eudicotyledons</taxon>
        <taxon>Gunneridae</taxon>
        <taxon>Pentapetalae</taxon>
        <taxon>Saxifragales</taxon>
        <taxon>Crassulaceae</taxon>
        <taxon>Kalanchoe</taxon>
    </lineage>
</organism>